<organism evidence="1 2">
    <name type="scientific">Actinidia rufa</name>
    <dbReference type="NCBI Taxonomy" id="165716"/>
    <lineage>
        <taxon>Eukaryota</taxon>
        <taxon>Viridiplantae</taxon>
        <taxon>Streptophyta</taxon>
        <taxon>Embryophyta</taxon>
        <taxon>Tracheophyta</taxon>
        <taxon>Spermatophyta</taxon>
        <taxon>Magnoliopsida</taxon>
        <taxon>eudicotyledons</taxon>
        <taxon>Gunneridae</taxon>
        <taxon>Pentapetalae</taxon>
        <taxon>asterids</taxon>
        <taxon>Ericales</taxon>
        <taxon>Actinidiaceae</taxon>
        <taxon>Actinidia</taxon>
    </lineage>
</organism>
<protein>
    <submittedName>
        <fullName evidence="1">Uncharacterized protein</fullName>
    </submittedName>
</protein>
<dbReference type="Proteomes" id="UP000585474">
    <property type="component" value="Unassembled WGS sequence"/>
</dbReference>
<dbReference type="AlphaFoldDB" id="A0A7J0DXD4"/>
<evidence type="ECO:0000313" key="1">
    <source>
        <dbReference type="EMBL" id="GFS43553.1"/>
    </source>
</evidence>
<sequence length="80" mass="8761">MSLSSSLLRLPFLEDLCKFWGIKMLVVRKIHQCSARSGGLVELASPSPSAFAEYRSLVGTLPYLEATNHKAVVLLAVLDD</sequence>
<evidence type="ECO:0000313" key="2">
    <source>
        <dbReference type="Proteomes" id="UP000585474"/>
    </source>
</evidence>
<proteinExistence type="predicted"/>
<gene>
    <name evidence="1" type="ORF">Acr_00g0085740</name>
</gene>
<comment type="caution">
    <text evidence="1">The sequence shown here is derived from an EMBL/GenBank/DDBJ whole genome shotgun (WGS) entry which is preliminary data.</text>
</comment>
<keyword evidence="2" id="KW-1185">Reference proteome</keyword>
<name>A0A7J0DXD4_9ERIC</name>
<accession>A0A7J0DXD4</accession>
<dbReference type="EMBL" id="BJWL01000423">
    <property type="protein sequence ID" value="GFS43553.1"/>
    <property type="molecule type" value="Genomic_DNA"/>
</dbReference>
<reference evidence="2" key="1">
    <citation type="submission" date="2019-07" db="EMBL/GenBank/DDBJ databases">
        <title>De Novo Assembly of kiwifruit Actinidia rufa.</title>
        <authorList>
            <person name="Sugita-Konishi S."/>
            <person name="Sato K."/>
            <person name="Mori E."/>
            <person name="Abe Y."/>
            <person name="Kisaki G."/>
            <person name="Hamano K."/>
            <person name="Suezawa K."/>
            <person name="Otani M."/>
            <person name="Fukuda T."/>
            <person name="Manabe T."/>
            <person name="Gomi K."/>
            <person name="Tabuchi M."/>
            <person name="Akimitsu K."/>
            <person name="Kataoka I."/>
        </authorList>
    </citation>
    <scope>NUCLEOTIDE SEQUENCE [LARGE SCALE GENOMIC DNA]</scope>
    <source>
        <strain evidence="2">cv. Fuchu</strain>
    </source>
</reference>